<feature type="domain" description="Type 4 fimbrial biogenesis protein PilX N-terminal" evidence="2">
    <location>
        <begin position="12"/>
        <end position="55"/>
    </location>
</feature>
<dbReference type="Proteomes" id="UP000253740">
    <property type="component" value="Unassembled WGS sequence"/>
</dbReference>
<protein>
    <recommendedName>
        <fullName evidence="2">Type 4 fimbrial biogenesis protein PilX N-terminal domain-containing protein</fullName>
    </recommendedName>
</protein>
<dbReference type="Pfam" id="PF14341">
    <property type="entry name" value="PilX_N"/>
    <property type="match status" value="1"/>
</dbReference>
<evidence type="ECO:0000313" key="4">
    <source>
        <dbReference type="EMBL" id="GAP67396.1"/>
    </source>
</evidence>
<evidence type="ECO:0000256" key="1">
    <source>
        <dbReference type="SAM" id="Phobius"/>
    </source>
</evidence>
<dbReference type="HOGENOM" id="CLU_1233865_0_0_6"/>
<organism evidence="4">
    <name type="scientific">Mizugakiibacter sediminis</name>
    <dbReference type="NCBI Taxonomy" id="1475481"/>
    <lineage>
        <taxon>Bacteria</taxon>
        <taxon>Pseudomonadati</taxon>
        <taxon>Pseudomonadota</taxon>
        <taxon>Gammaproteobacteria</taxon>
        <taxon>Lysobacterales</taxon>
        <taxon>Rhodanobacteraceae</taxon>
        <taxon>Mizugakiibacter</taxon>
    </lineage>
</organism>
<dbReference type="EMBL" id="DF952378">
    <property type="protein sequence ID" value="GAN43790.1"/>
    <property type="molecule type" value="Genomic_DNA"/>
</dbReference>
<dbReference type="RefSeq" id="WP_062537943.1">
    <property type="nucleotide sequence ID" value="NZ_DF970270.1"/>
</dbReference>
<dbReference type="STRING" id="1475481.GCA_000953855_02766"/>
<dbReference type="InterPro" id="IPR025746">
    <property type="entry name" value="PilX_N_dom"/>
</dbReference>
<keyword evidence="1" id="KW-0472">Membrane</keyword>
<feature type="transmembrane region" description="Helical" evidence="1">
    <location>
        <begin position="12"/>
        <end position="33"/>
    </location>
</feature>
<reference evidence="4" key="2">
    <citation type="submission" date="2015-08" db="EMBL/GenBank/DDBJ databases">
        <title>Complete DNA Sequence of Pseudomonas syringae pv. actinidiae, the Causal Agent of Kiwifruit Canker Disease.</title>
        <authorList>
            <person name="Rikkerink E.H.A."/>
            <person name="Fineran P.C."/>
        </authorList>
    </citation>
    <scope>NUCLEOTIDE SEQUENCE</scope>
    <source>
        <strain evidence="4">SkMP5</strain>
    </source>
</reference>
<dbReference type="AlphaFoldDB" id="A0A0K8QRU9"/>
<dbReference type="EMBL" id="DF970270">
    <property type="protein sequence ID" value="GAP67396.1"/>
    <property type="molecule type" value="Genomic_DNA"/>
</dbReference>
<keyword evidence="1" id="KW-0812">Transmembrane</keyword>
<reference evidence="3" key="1">
    <citation type="submission" date="2015-03" db="EMBL/GenBank/DDBJ databases">
        <title>Draft genome sequence of Mizugakiibacter sediminis skMP5.</title>
        <authorList>
            <person name="Watanabe T."/>
            <person name="Kojima H."/>
            <person name="Fukui M."/>
        </authorList>
    </citation>
    <scope>NUCLEOTIDE SEQUENCE</scope>
    <source>
        <strain evidence="3">SkMP5</strain>
    </source>
</reference>
<proteinExistence type="predicted"/>
<keyword evidence="5" id="KW-1185">Reference proteome</keyword>
<evidence type="ECO:0000259" key="2">
    <source>
        <dbReference type="Pfam" id="PF14341"/>
    </source>
</evidence>
<sequence length="224" mass="23588">MSSNVTTARRQRGVALFVGLVFLVVLSVVAVIAMQGTLLEMRMVNNVASSEHAFETSETMRTALTTSGSTSIFEEHIFNRGWPASWSGDIPDDNFDFDPSKAPWNAFERGLTRDSNGHPELLYGSLQAGEDLYAPNTWKTDVMLCLPPVGNSCNGYPTAALAVVPDGTVLSEGSGGAQAAGYRGIGSGAAGGGASKFFEVMSVATAAGNGRAVTISQYRIAVRN</sequence>
<dbReference type="OrthoDB" id="5952995at2"/>
<evidence type="ECO:0000313" key="3">
    <source>
        <dbReference type="EMBL" id="GAN43790.1"/>
    </source>
</evidence>
<gene>
    <name evidence="3" type="ORF">MBSD_0301</name>
    <name evidence="4" type="ORF">MBSD_n2719</name>
</gene>
<keyword evidence="1" id="KW-1133">Transmembrane helix</keyword>
<name>A0A0K8QRU9_9GAMM</name>
<evidence type="ECO:0000313" key="5">
    <source>
        <dbReference type="Proteomes" id="UP000253740"/>
    </source>
</evidence>
<accession>A0A0K8QRU9</accession>